<evidence type="ECO:0000256" key="4">
    <source>
        <dbReference type="ARBA" id="ARBA00023136"/>
    </source>
</evidence>
<gene>
    <name evidence="7" type="ORF">FHX47_000766</name>
</gene>
<name>A0A7W5TSW4_9MICC</name>
<protein>
    <submittedName>
        <fullName evidence="7">CP family cyanate transporter-like MFS transporter</fullName>
    </submittedName>
</protein>
<dbReference type="EMBL" id="JACIBT010000001">
    <property type="protein sequence ID" value="MBB3667173.1"/>
    <property type="molecule type" value="Genomic_DNA"/>
</dbReference>
<dbReference type="Pfam" id="PF07690">
    <property type="entry name" value="MFS_1"/>
    <property type="match status" value="1"/>
</dbReference>
<dbReference type="GO" id="GO:0022857">
    <property type="term" value="F:transmembrane transporter activity"/>
    <property type="evidence" value="ECO:0007669"/>
    <property type="project" value="InterPro"/>
</dbReference>
<feature type="domain" description="Major facilitator superfamily (MFS) profile" evidence="6">
    <location>
        <begin position="10"/>
        <end position="398"/>
    </location>
</feature>
<evidence type="ECO:0000256" key="2">
    <source>
        <dbReference type="ARBA" id="ARBA00022692"/>
    </source>
</evidence>
<evidence type="ECO:0000313" key="8">
    <source>
        <dbReference type="Proteomes" id="UP000547528"/>
    </source>
</evidence>
<comment type="subcellular location">
    <subcellularLocation>
        <location evidence="1">Cell membrane</location>
        <topology evidence="1">Multi-pass membrane protein</topology>
    </subcellularLocation>
</comment>
<dbReference type="InterPro" id="IPR020846">
    <property type="entry name" value="MFS_dom"/>
</dbReference>
<dbReference type="Gene3D" id="1.20.1250.20">
    <property type="entry name" value="MFS general substrate transporter like domains"/>
    <property type="match status" value="1"/>
</dbReference>
<keyword evidence="2 5" id="KW-0812">Transmembrane</keyword>
<feature type="transmembrane region" description="Helical" evidence="5">
    <location>
        <begin position="255"/>
        <end position="273"/>
    </location>
</feature>
<feature type="transmembrane region" description="Helical" evidence="5">
    <location>
        <begin position="375"/>
        <end position="394"/>
    </location>
</feature>
<dbReference type="InterPro" id="IPR036259">
    <property type="entry name" value="MFS_trans_sf"/>
</dbReference>
<feature type="transmembrane region" description="Helical" evidence="5">
    <location>
        <begin position="141"/>
        <end position="162"/>
    </location>
</feature>
<accession>A0A7W5TSW4</accession>
<evidence type="ECO:0000259" key="6">
    <source>
        <dbReference type="PROSITE" id="PS50850"/>
    </source>
</evidence>
<feature type="transmembrane region" description="Helical" evidence="5">
    <location>
        <begin position="168"/>
        <end position="188"/>
    </location>
</feature>
<dbReference type="SUPFAM" id="SSF103473">
    <property type="entry name" value="MFS general substrate transporter"/>
    <property type="match status" value="1"/>
</dbReference>
<evidence type="ECO:0000313" key="7">
    <source>
        <dbReference type="EMBL" id="MBB3667173.1"/>
    </source>
</evidence>
<comment type="caution">
    <text evidence="7">The sequence shown here is derived from an EMBL/GenBank/DDBJ whole genome shotgun (WGS) entry which is preliminary data.</text>
</comment>
<dbReference type="AlphaFoldDB" id="A0A7W5TSW4"/>
<keyword evidence="4 5" id="KW-0472">Membrane</keyword>
<keyword evidence="3 5" id="KW-1133">Transmembrane helix</keyword>
<evidence type="ECO:0000256" key="1">
    <source>
        <dbReference type="ARBA" id="ARBA00004651"/>
    </source>
</evidence>
<proteinExistence type="predicted"/>
<reference evidence="7 8" key="1">
    <citation type="submission" date="2020-08" db="EMBL/GenBank/DDBJ databases">
        <title>Sequencing the genomes of 1000 actinobacteria strains.</title>
        <authorList>
            <person name="Klenk H.-P."/>
        </authorList>
    </citation>
    <scope>NUCLEOTIDE SEQUENCE [LARGE SCALE GENOMIC DNA]</scope>
    <source>
        <strain evidence="7 8">DSM 28238</strain>
    </source>
</reference>
<organism evidence="7 8">
    <name type="scientific">Garicola koreensis</name>
    <dbReference type="NCBI Taxonomy" id="1262554"/>
    <lineage>
        <taxon>Bacteria</taxon>
        <taxon>Bacillati</taxon>
        <taxon>Actinomycetota</taxon>
        <taxon>Actinomycetes</taxon>
        <taxon>Micrococcales</taxon>
        <taxon>Micrococcaceae</taxon>
        <taxon>Garicola</taxon>
    </lineage>
</organism>
<dbReference type="InterPro" id="IPR011701">
    <property type="entry name" value="MFS"/>
</dbReference>
<feature type="transmembrane region" description="Helical" evidence="5">
    <location>
        <begin position="310"/>
        <end position="330"/>
    </location>
</feature>
<feature type="transmembrane region" description="Helical" evidence="5">
    <location>
        <begin position="74"/>
        <end position="95"/>
    </location>
</feature>
<dbReference type="GO" id="GO:0005886">
    <property type="term" value="C:plasma membrane"/>
    <property type="evidence" value="ECO:0007669"/>
    <property type="project" value="UniProtKB-SubCell"/>
</dbReference>
<dbReference type="PROSITE" id="PS50850">
    <property type="entry name" value="MFS"/>
    <property type="match status" value="1"/>
</dbReference>
<dbReference type="PANTHER" id="PTHR23523:SF2">
    <property type="entry name" value="2-NITROIMIDAZOLE TRANSPORTER"/>
    <property type="match status" value="1"/>
</dbReference>
<dbReference type="Proteomes" id="UP000547528">
    <property type="component" value="Unassembled WGS sequence"/>
</dbReference>
<sequence>MMPTRAPSQLLLLATVLMVTINLRPAITVVGPLVETIGADTALSPTLLGLLGAIPVIAFALVSPSVHLLSGRFGLEPTILGALLLLAAGTLLRAAPQNPLLSTEAALFLGTVVLAAAIGVGNVLVPAVVKRDFPDRVPLMTGVYTATMVGAAAGFSAAAVPLAELFDWGPALGAPAVMALLGAAAWTLRMGKVPHRPTTTATTDPSHGAAPATIIGQPLAWQVTIFFGLQSSLFFVLLTWFPAVQTAQGVGESQAGYWLAVFQAVGVLSSLIVGHIMQRTRDQRGIATVITSFMIIGLLGMIQLPQLMPVWALSSGIASGALLMLGLSFISLRAATPTQVGKLSGMVQGFGYLLAAGGPVMAGTLYEATGTWTPVLWVCIGLSGALLVAGLFAGRSVQLHR</sequence>
<feature type="transmembrane region" description="Helical" evidence="5">
    <location>
        <begin position="285"/>
        <end position="304"/>
    </location>
</feature>
<dbReference type="RefSeq" id="WP_221205968.1">
    <property type="nucleotide sequence ID" value="NZ_BAABKR010000001.1"/>
</dbReference>
<feature type="transmembrane region" description="Helical" evidence="5">
    <location>
        <begin position="42"/>
        <end position="62"/>
    </location>
</feature>
<keyword evidence="8" id="KW-1185">Reference proteome</keyword>
<evidence type="ECO:0000256" key="3">
    <source>
        <dbReference type="ARBA" id="ARBA00022989"/>
    </source>
</evidence>
<feature type="transmembrane region" description="Helical" evidence="5">
    <location>
        <begin position="107"/>
        <end position="129"/>
    </location>
</feature>
<evidence type="ECO:0000256" key="5">
    <source>
        <dbReference type="SAM" id="Phobius"/>
    </source>
</evidence>
<feature type="transmembrane region" description="Helical" evidence="5">
    <location>
        <begin position="223"/>
        <end position="243"/>
    </location>
</feature>
<feature type="transmembrane region" description="Helical" evidence="5">
    <location>
        <begin position="350"/>
        <end position="369"/>
    </location>
</feature>
<dbReference type="PANTHER" id="PTHR23523">
    <property type="match status" value="1"/>
</dbReference>
<dbReference type="InterPro" id="IPR052524">
    <property type="entry name" value="MFS_Cyanate_Porter"/>
</dbReference>